<accession>A0A1Q2MAN2</accession>
<dbReference type="PANTHER" id="PTHR24421:SF10">
    <property type="entry name" value="NITRATE_NITRITE SENSOR PROTEIN NARQ"/>
    <property type="match status" value="1"/>
</dbReference>
<dbReference type="PROSITE" id="PS50113">
    <property type="entry name" value="PAC"/>
    <property type="match status" value="1"/>
</dbReference>
<gene>
    <name evidence="11" type="primary">nreB_1</name>
    <name evidence="11" type="ORF">SMSP2_00117</name>
</gene>
<dbReference type="CDD" id="cd00130">
    <property type="entry name" value="PAS"/>
    <property type="match status" value="1"/>
</dbReference>
<evidence type="ECO:0000256" key="7">
    <source>
        <dbReference type="SAM" id="MobiDB-lite"/>
    </source>
</evidence>
<keyword evidence="12" id="KW-1185">Reference proteome</keyword>
<dbReference type="InterPro" id="IPR035965">
    <property type="entry name" value="PAS-like_dom_sf"/>
</dbReference>
<feature type="domain" description="Histidine kinase" evidence="8">
    <location>
        <begin position="814"/>
        <end position="906"/>
    </location>
</feature>
<evidence type="ECO:0000256" key="6">
    <source>
        <dbReference type="SAM" id="Coils"/>
    </source>
</evidence>
<dbReference type="GO" id="GO:0000160">
    <property type="term" value="P:phosphorelay signal transduction system"/>
    <property type="evidence" value="ECO:0007669"/>
    <property type="project" value="UniProtKB-KW"/>
</dbReference>
<sequence length="906" mass="104464">MTDNEKFKDDDKSSIPGSDGCGETCELLSENRQLSAANQQLRAAEQQLRSIEQELEKKNRDLRERVKELNCMYGLSKISEEAGNDIDKIFRSLTELIPQGFQYPDITAVRVIYGDKVFTSKNFKQTDWCISADLTKDCGKHGSLEVYYLKEMPACDEGPFLKEERKLLNSLASRVSIVAQNIINTLNLKDSDRQLRAVNQQLRSKNEQLIVEKNLFEEMFERAINCIAIYEPTADGKDFVFKGFNPSAQRTEGIDKEQVIGKRMTEVFPGVQDSSFFEASVKVLETGVPEYLPPFKYQDERISGWRESYIFKLSSGEIVTTYIDVTARIESYQQLKVANQQLRATEQQLRAANQQLVSSEQQLKASNQQLRAANQQLAANEQQLRAANQQLMAGEQQLRAANQQLVSSKRELQVSKQLFEELFRCTTNCIAIYKAVEDGNDFIVKDINLAVEKTEKLIRDEVIGRRVLEVFPGLADLGFRESLRHVYKTGTAEDIPPFKYKNPRLKGWGWRKNYLFKLPSGEVVASYSDITEKVNHERMLRESEERFRHAYERSPLGYQSLDKDGRILKANPAWSELTGYSIEQMRGELFVDLLSPESKEYFEQCFAAFKKDGEMVDKNFEIIRKDGRSVLVSIDGKIGHDRHGNFKQTHCILKDMTAQKQKEKEQEELNRELEERVKRRTAQLDRTNEKLHKLAFRFSMLEEQTKKKIAEQIHDDALQILVYLNMKFSDLLEYNTSEKYVKIVKRLEKETKDLIHRLRYMLFDLKTPMLTELGLAASIREWLKKEVEEKHGISTTFEDNGDVRILDEELRLILYRSVRELLTNVIKHAEANNVKVVKERLGDNVVITVEDDGKGFKKTIFEENDVSMGGFGLLSIEERLLQHDGKLEIEDLPGGGTRIVLQVPHR</sequence>
<dbReference type="KEGG" id="pbas:SMSP2_00117"/>
<feature type="coiled-coil region" evidence="6">
    <location>
        <begin position="332"/>
        <end position="411"/>
    </location>
</feature>
<evidence type="ECO:0000256" key="5">
    <source>
        <dbReference type="ARBA" id="ARBA00023012"/>
    </source>
</evidence>
<reference evidence="12" key="1">
    <citation type="submission" date="2017-02" db="EMBL/GenBank/DDBJ databases">
        <title>Comparative genomics and description of representatives of a novel lineage of planctomycetes thriving in anoxic sediments.</title>
        <authorList>
            <person name="Spring S."/>
            <person name="Bunk B."/>
            <person name="Sproer C."/>
        </authorList>
    </citation>
    <scope>NUCLEOTIDE SEQUENCE [LARGE SCALE GENOMIC DNA]</scope>
    <source>
        <strain evidence="12">SM-Chi-D1</strain>
    </source>
</reference>
<dbReference type="RefSeq" id="WP_146682091.1">
    <property type="nucleotide sequence ID" value="NZ_CP019646.1"/>
</dbReference>
<dbReference type="InterPro" id="IPR000014">
    <property type="entry name" value="PAS"/>
</dbReference>
<evidence type="ECO:0000256" key="2">
    <source>
        <dbReference type="ARBA" id="ARBA00012438"/>
    </source>
</evidence>
<name>A0A1Q2MAN2_9BACT</name>
<feature type="domain" description="PAC" evidence="10">
    <location>
        <begin position="616"/>
        <end position="668"/>
    </location>
</feature>
<proteinExistence type="predicted"/>
<dbReference type="Gene3D" id="3.30.450.20">
    <property type="entry name" value="PAS domain"/>
    <property type="match status" value="3"/>
</dbReference>
<evidence type="ECO:0000259" key="8">
    <source>
        <dbReference type="PROSITE" id="PS50109"/>
    </source>
</evidence>
<dbReference type="PANTHER" id="PTHR24421">
    <property type="entry name" value="NITRATE/NITRITE SENSOR PROTEIN NARX-RELATED"/>
    <property type="match status" value="1"/>
</dbReference>
<dbReference type="GO" id="GO:0004673">
    <property type="term" value="F:protein histidine kinase activity"/>
    <property type="evidence" value="ECO:0007669"/>
    <property type="project" value="UniProtKB-EC"/>
</dbReference>
<dbReference type="InterPro" id="IPR050482">
    <property type="entry name" value="Sensor_HK_TwoCompSys"/>
</dbReference>
<feature type="coiled-coil region" evidence="6">
    <location>
        <begin position="27"/>
        <end position="72"/>
    </location>
</feature>
<evidence type="ECO:0000313" key="11">
    <source>
        <dbReference type="EMBL" id="AQQ69783.1"/>
    </source>
</evidence>
<feature type="compositionally biased region" description="Basic and acidic residues" evidence="7">
    <location>
        <begin position="1"/>
        <end position="13"/>
    </location>
</feature>
<feature type="domain" description="PAS" evidence="9">
    <location>
        <begin position="543"/>
        <end position="604"/>
    </location>
</feature>
<keyword evidence="6" id="KW-0175">Coiled coil</keyword>
<dbReference type="EC" id="2.7.13.3" evidence="2"/>
<feature type="coiled-coil region" evidence="6">
    <location>
        <begin position="655"/>
        <end position="690"/>
    </location>
</feature>
<evidence type="ECO:0000256" key="4">
    <source>
        <dbReference type="ARBA" id="ARBA00022777"/>
    </source>
</evidence>
<dbReference type="EMBL" id="CP019646">
    <property type="protein sequence ID" value="AQQ69783.1"/>
    <property type="molecule type" value="Genomic_DNA"/>
</dbReference>
<dbReference type="InterPro" id="IPR003594">
    <property type="entry name" value="HATPase_dom"/>
</dbReference>
<protein>
    <recommendedName>
        <fullName evidence="2">histidine kinase</fullName>
        <ecNumber evidence="2">2.7.13.3</ecNumber>
    </recommendedName>
</protein>
<dbReference type="AlphaFoldDB" id="A0A1Q2MAN2"/>
<dbReference type="NCBIfam" id="TIGR00229">
    <property type="entry name" value="sensory_box"/>
    <property type="match status" value="1"/>
</dbReference>
<dbReference type="InterPro" id="IPR000700">
    <property type="entry name" value="PAS-assoc_C"/>
</dbReference>
<dbReference type="SMART" id="SM00387">
    <property type="entry name" value="HATPase_c"/>
    <property type="match status" value="1"/>
</dbReference>
<dbReference type="PROSITE" id="PS50112">
    <property type="entry name" value="PAS"/>
    <property type="match status" value="1"/>
</dbReference>
<evidence type="ECO:0000259" key="10">
    <source>
        <dbReference type="PROSITE" id="PS50113"/>
    </source>
</evidence>
<feature type="coiled-coil region" evidence="6">
    <location>
        <begin position="188"/>
        <end position="219"/>
    </location>
</feature>
<dbReference type="InterPro" id="IPR036890">
    <property type="entry name" value="HATPase_C_sf"/>
</dbReference>
<evidence type="ECO:0000256" key="3">
    <source>
        <dbReference type="ARBA" id="ARBA00022679"/>
    </source>
</evidence>
<organism evidence="11 12">
    <name type="scientific">Limihaloglobus sulfuriphilus</name>
    <dbReference type="NCBI Taxonomy" id="1851148"/>
    <lineage>
        <taxon>Bacteria</taxon>
        <taxon>Pseudomonadati</taxon>
        <taxon>Planctomycetota</taxon>
        <taxon>Phycisphaerae</taxon>
        <taxon>Sedimentisphaerales</taxon>
        <taxon>Sedimentisphaeraceae</taxon>
        <taxon>Limihaloglobus</taxon>
    </lineage>
</organism>
<dbReference type="Pfam" id="PF02518">
    <property type="entry name" value="HATPase_c"/>
    <property type="match status" value="1"/>
</dbReference>
<dbReference type="OrthoDB" id="290376at2"/>
<evidence type="ECO:0000313" key="12">
    <source>
        <dbReference type="Proteomes" id="UP000188181"/>
    </source>
</evidence>
<dbReference type="PROSITE" id="PS50109">
    <property type="entry name" value="HIS_KIN"/>
    <property type="match status" value="1"/>
</dbReference>
<evidence type="ECO:0000259" key="9">
    <source>
        <dbReference type="PROSITE" id="PS50112"/>
    </source>
</evidence>
<evidence type="ECO:0000256" key="1">
    <source>
        <dbReference type="ARBA" id="ARBA00000085"/>
    </source>
</evidence>
<dbReference type="CDD" id="cd16917">
    <property type="entry name" value="HATPase_UhpB-NarQ-NarX-like"/>
    <property type="match status" value="1"/>
</dbReference>
<dbReference type="SUPFAM" id="SSF55785">
    <property type="entry name" value="PYP-like sensor domain (PAS domain)"/>
    <property type="match status" value="2"/>
</dbReference>
<comment type="catalytic activity">
    <reaction evidence="1">
        <text>ATP + protein L-histidine = ADP + protein N-phospho-L-histidine.</text>
        <dbReference type="EC" id="2.7.13.3"/>
    </reaction>
</comment>
<dbReference type="Proteomes" id="UP000188181">
    <property type="component" value="Chromosome"/>
</dbReference>
<keyword evidence="5" id="KW-0902">Two-component regulatory system</keyword>
<dbReference type="STRING" id="1851148.SMSP2_00117"/>
<dbReference type="InterPro" id="IPR005467">
    <property type="entry name" value="His_kinase_dom"/>
</dbReference>
<dbReference type="Gene3D" id="3.30.565.10">
    <property type="entry name" value="Histidine kinase-like ATPase, C-terminal domain"/>
    <property type="match status" value="1"/>
</dbReference>
<dbReference type="SUPFAM" id="SSF55874">
    <property type="entry name" value="ATPase domain of HSP90 chaperone/DNA topoisomerase II/histidine kinase"/>
    <property type="match status" value="1"/>
</dbReference>
<feature type="region of interest" description="Disordered" evidence="7">
    <location>
        <begin position="1"/>
        <end position="22"/>
    </location>
</feature>
<dbReference type="SMART" id="SM00091">
    <property type="entry name" value="PAS"/>
    <property type="match status" value="3"/>
</dbReference>
<dbReference type="Pfam" id="PF13426">
    <property type="entry name" value="PAS_9"/>
    <property type="match status" value="2"/>
</dbReference>
<keyword evidence="3 11" id="KW-0808">Transferase</keyword>
<keyword evidence="4 11" id="KW-0418">Kinase</keyword>